<proteinExistence type="predicted"/>
<sequence>MTDLFQEPEDGTPLEPQEREGLLQSWITHRNDLNEAEQENIVKGAAWTRGRRRMPVDRMLTEDFMRTLHRRMFGEVWQWAGSFRTTERNIGIQAYRIPVELAGLLADVRYWIEHETFAADEVAIRFHHRLVAIHPFPNGNGRHARLAADLLVEKLSEEPFSWGSGSLSNVGELRTQYVAALQAADNHDIGPLLEFARS</sequence>
<dbReference type="Gene3D" id="1.10.3290.10">
    <property type="entry name" value="Fido-like domain"/>
    <property type="match status" value="1"/>
</dbReference>
<dbReference type="InterPro" id="IPR003812">
    <property type="entry name" value="Fido"/>
</dbReference>
<dbReference type="RefSeq" id="WP_003577797.1">
    <property type="nucleotide sequence ID" value="NZ_JH719394.1"/>
</dbReference>
<gene>
    <name evidence="3" type="ORF">Rleg4DRAFT_4905</name>
</gene>
<dbReference type="AlphaFoldDB" id="J0CTK8"/>
<accession>J0CTK8</accession>
<feature type="domain" description="Fido" evidence="2">
    <location>
        <begin position="60"/>
        <end position="198"/>
    </location>
</feature>
<name>J0CTK8_RHILT</name>
<evidence type="ECO:0000313" key="3">
    <source>
        <dbReference type="EMBL" id="EJC83165.1"/>
    </source>
</evidence>
<evidence type="ECO:0000259" key="2">
    <source>
        <dbReference type="PROSITE" id="PS51459"/>
    </source>
</evidence>
<dbReference type="PANTHER" id="PTHR13504:SF39">
    <property type="entry name" value="CELL FILAMENTATION PROTEIN"/>
    <property type="match status" value="1"/>
</dbReference>
<dbReference type="SUPFAM" id="SSF140931">
    <property type="entry name" value="Fic-like"/>
    <property type="match status" value="1"/>
</dbReference>
<dbReference type="PROSITE" id="PS51459">
    <property type="entry name" value="FIDO"/>
    <property type="match status" value="1"/>
</dbReference>
<dbReference type="InterPro" id="IPR013436">
    <property type="entry name" value="Mobile_mystery_prot_B"/>
</dbReference>
<reference evidence="3 4" key="1">
    <citation type="submission" date="2012-02" db="EMBL/GenBank/DDBJ databases">
        <title>Improved High-Quality Draft Sequence of Rhizobium leguminosarum bv. trifolii WSM2297.</title>
        <authorList>
            <consortium name="US DOE Joint Genome Institute"/>
            <person name="Lucas S."/>
            <person name="Han J."/>
            <person name="Lapidus A."/>
            <person name="Cheng J.-F."/>
            <person name="Goodwin L."/>
            <person name="Pitluck S."/>
            <person name="Peters L."/>
            <person name="Ovchinnikova G."/>
            <person name="Zhang X."/>
            <person name="Detter J.C."/>
            <person name="Han C."/>
            <person name="Tapia R."/>
            <person name="Land M."/>
            <person name="Hauser L."/>
            <person name="Kyrpides N."/>
            <person name="Ivanova N."/>
            <person name="Pagani I."/>
            <person name="Brau L."/>
            <person name="Yates R."/>
            <person name="O'Hara G."/>
            <person name="Rui T."/>
            <person name="Howieson J."/>
            <person name="Reeve W."/>
            <person name="Woyke T."/>
        </authorList>
    </citation>
    <scope>NUCLEOTIDE SEQUENCE [LARGE SCALE GENOMIC DNA]</scope>
    <source>
        <strain evidence="3 4">WSM2297</strain>
    </source>
</reference>
<dbReference type="PANTHER" id="PTHR13504">
    <property type="entry name" value="FIDO DOMAIN-CONTAINING PROTEIN DDB_G0283145"/>
    <property type="match status" value="1"/>
</dbReference>
<organism evidence="3 4">
    <name type="scientific">Rhizobium leguminosarum bv. trifolii WSM2297</name>
    <dbReference type="NCBI Taxonomy" id="754762"/>
    <lineage>
        <taxon>Bacteria</taxon>
        <taxon>Pseudomonadati</taxon>
        <taxon>Pseudomonadota</taxon>
        <taxon>Alphaproteobacteria</taxon>
        <taxon>Hyphomicrobiales</taxon>
        <taxon>Rhizobiaceae</taxon>
        <taxon>Rhizobium/Agrobacterium group</taxon>
        <taxon>Rhizobium</taxon>
    </lineage>
</organism>
<dbReference type="OrthoDB" id="9813719at2"/>
<dbReference type="InterPro" id="IPR040198">
    <property type="entry name" value="Fido_containing"/>
</dbReference>
<dbReference type="HOGENOM" id="CLU_118945_0_0_5"/>
<dbReference type="EMBL" id="JH719394">
    <property type="protein sequence ID" value="EJC83165.1"/>
    <property type="molecule type" value="Genomic_DNA"/>
</dbReference>
<evidence type="ECO:0000313" key="4">
    <source>
        <dbReference type="Proteomes" id="UP000005732"/>
    </source>
</evidence>
<protein>
    <submittedName>
        <fullName evidence="3">Mobile mystery protein B</fullName>
    </submittedName>
</protein>
<feature type="active site" evidence="1">
    <location>
        <position position="134"/>
    </location>
</feature>
<dbReference type="Proteomes" id="UP000005732">
    <property type="component" value="Unassembled WGS sequence"/>
</dbReference>
<dbReference type="Pfam" id="PF02661">
    <property type="entry name" value="Fic"/>
    <property type="match status" value="1"/>
</dbReference>
<dbReference type="InterPro" id="IPR036597">
    <property type="entry name" value="Fido-like_dom_sf"/>
</dbReference>
<dbReference type="NCBIfam" id="TIGR02613">
    <property type="entry name" value="mob_myst_B"/>
    <property type="match status" value="1"/>
</dbReference>
<evidence type="ECO:0000256" key="1">
    <source>
        <dbReference type="PIRSR" id="PIRSR640198-1"/>
    </source>
</evidence>